<sequence length="564" mass="59935">MSTANFSDFIDLGFYRQSNPDLANLTDAQLLNNFTTTGIDRGRIFSPFIDLRYYQQSNPDLTGLNNRQLLEHLISSGINEGRTFSPYIDLNYYRQKNPDLASFTNLQLWQHFSKIGFAEGRAGSPIPYNSTFGFGLANASAAVASATGQRTFSEVADLAGNSWNLDAIKAPEAWSRGYTGQGIVVAVVDTGVDYNHSDLDGNIWVNTKEIPGNRKDDDGNGYIDDVRGWDFVSRDNDPMDLEGHGTHVAGTIAAENNGFGVTGVAPNAKIMPVRVLDASGNGSVLDVAAGIRYAVDNGAKVINLSLGGDNTTAVEASAIKYAAEKGAVVVYAAGNESQAQPTYPAKYATHFGIAVGAVNRNNQMASFSNLSGNLPLDYVNAPGVGISSTFLGNSYITLSGTSMASPHIAGLAALILSSNPNLGPTQVERILTKTANSSVVQRSSQVLSSNSSGNFSQAANVAVDSLTGEQIDEVSGDFMAENVPVTQGIDRVDGDSIYSALNEVDLASTQGSCRELAIANLSNELHSLGNSTRVSIQDMLTDRTLSANSNNTWMQLTQPGEFLS</sequence>
<evidence type="ECO:0000256" key="6">
    <source>
        <dbReference type="RuleBase" id="RU003355"/>
    </source>
</evidence>
<dbReference type="EMBL" id="JBHFNT010000215">
    <property type="protein sequence ID" value="MFB2837553.1"/>
    <property type="molecule type" value="Genomic_DNA"/>
</dbReference>
<dbReference type="PANTHER" id="PTHR43399">
    <property type="entry name" value="SUBTILISIN-RELATED"/>
    <property type="match status" value="1"/>
</dbReference>
<dbReference type="GO" id="GO:0016787">
    <property type="term" value="F:hydrolase activity"/>
    <property type="evidence" value="ECO:0007669"/>
    <property type="project" value="UniProtKB-KW"/>
</dbReference>
<organism evidence="8 9">
    <name type="scientific">Floridaenema evergladense BLCC-F167</name>
    <dbReference type="NCBI Taxonomy" id="3153639"/>
    <lineage>
        <taxon>Bacteria</taxon>
        <taxon>Bacillati</taxon>
        <taxon>Cyanobacteriota</taxon>
        <taxon>Cyanophyceae</taxon>
        <taxon>Oscillatoriophycideae</taxon>
        <taxon>Aerosakkonematales</taxon>
        <taxon>Aerosakkonemataceae</taxon>
        <taxon>Floridanema</taxon>
        <taxon>Floridanema evergladense</taxon>
    </lineage>
</organism>
<dbReference type="InterPro" id="IPR023828">
    <property type="entry name" value="Peptidase_S8_Ser-AS"/>
</dbReference>
<dbReference type="InterPro" id="IPR036852">
    <property type="entry name" value="Peptidase_S8/S53_dom_sf"/>
</dbReference>
<dbReference type="InterPro" id="IPR051048">
    <property type="entry name" value="Peptidase_S8/S53_subtilisin"/>
</dbReference>
<dbReference type="PANTHER" id="PTHR43399:SF4">
    <property type="entry name" value="CELL WALL-ASSOCIATED PROTEASE"/>
    <property type="match status" value="1"/>
</dbReference>
<dbReference type="CDD" id="cd07473">
    <property type="entry name" value="Peptidases_S8_Subtilisin_like"/>
    <property type="match status" value="1"/>
</dbReference>
<dbReference type="InterPro" id="IPR015500">
    <property type="entry name" value="Peptidase_S8_subtilisin-rel"/>
</dbReference>
<dbReference type="Gene3D" id="3.40.50.200">
    <property type="entry name" value="Peptidase S8/S53 domain"/>
    <property type="match status" value="1"/>
</dbReference>
<evidence type="ECO:0000256" key="1">
    <source>
        <dbReference type="ARBA" id="ARBA00011073"/>
    </source>
</evidence>
<evidence type="ECO:0000256" key="2">
    <source>
        <dbReference type="ARBA" id="ARBA00022670"/>
    </source>
</evidence>
<keyword evidence="4 5" id="KW-0720">Serine protease</keyword>
<feature type="active site" description="Charge relay system" evidence="5">
    <location>
        <position position="402"/>
    </location>
</feature>
<dbReference type="PROSITE" id="PS00137">
    <property type="entry name" value="SUBTILASE_HIS"/>
    <property type="match status" value="1"/>
</dbReference>
<evidence type="ECO:0000259" key="7">
    <source>
        <dbReference type="Pfam" id="PF00082"/>
    </source>
</evidence>
<reference evidence="8 9" key="1">
    <citation type="submission" date="2024-09" db="EMBL/GenBank/DDBJ databases">
        <title>Floridaenema gen nov. (Aerosakkonemataceae, Aerosakkonematales ord. nov., Cyanobacteria) from benthic tropical and subtropical fresh waters, with the description of four new species.</title>
        <authorList>
            <person name="Moretto J.A."/>
            <person name="Berthold D.E."/>
            <person name="Lefler F.W."/>
            <person name="Huang I.-S."/>
            <person name="Laughinghouse H. IV."/>
        </authorList>
    </citation>
    <scope>NUCLEOTIDE SEQUENCE [LARGE SCALE GENOMIC DNA]</scope>
    <source>
        <strain evidence="8 9">BLCC-F167</strain>
    </source>
</reference>
<evidence type="ECO:0000256" key="3">
    <source>
        <dbReference type="ARBA" id="ARBA00022801"/>
    </source>
</evidence>
<feature type="active site" description="Charge relay system" evidence="5">
    <location>
        <position position="244"/>
    </location>
</feature>
<keyword evidence="3 5" id="KW-0378">Hydrolase</keyword>
<dbReference type="EC" id="3.4.-.-" evidence="8"/>
<comment type="caution">
    <text evidence="8">The sequence shown here is derived from an EMBL/GenBank/DDBJ whole genome shotgun (WGS) entry which is preliminary data.</text>
</comment>
<evidence type="ECO:0000256" key="4">
    <source>
        <dbReference type="ARBA" id="ARBA00022825"/>
    </source>
</evidence>
<gene>
    <name evidence="8" type="ORF">ACE1CA_23740</name>
</gene>
<feature type="active site" description="Charge relay system" evidence="5">
    <location>
        <position position="189"/>
    </location>
</feature>
<dbReference type="InterPro" id="IPR022398">
    <property type="entry name" value="Peptidase_S8_His-AS"/>
</dbReference>
<name>A0ABV4WR25_9CYAN</name>
<dbReference type="PROSITE" id="PS00138">
    <property type="entry name" value="SUBTILASE_SER"/>
    <property type="match status" value="1"/>
</dbReference>
<evidence type="ECO:0000313" key="9">
    <source>
        <dbReference type="Proteomes" id="UP001576780"/>
    </source>
</evidence>
<dbReference type="InterPro" id="IPR000209">
    <property type="entry name" value="Peptidase_S8/S53_dom"/>
</dbReference>
<protein>
    <submittedName>
        <fullName evidence="8">S8 family peptidase</fullName>
        <ecNumber evidence="8">3.4.-.-</ecNumber>
    </submittedName>
</protein>
<proteinExistence type="inferred from homology"/>
<dbReference type="PRINTS" id="PR00723">
    <property type="entry name" value="SUBTILISIN"/>
</dbReference>
<evidence type="ECO:0000256" key="5">
    <source>
        <dbReference type="PROSITE-ProRule" id="PRU01240"/>
    </source>
</evidence>
<dbReference type="PROSITE" id="PS51892">
    <property type="entry name" value="SUBTILASE"/>
    <property type="match status" value="1"/>
</dbReference>
<comment type="similarity">
    <text evidence="1 5 6">Belongs to the peptidase S8 family.</text>
</comment>
<dbReference type="SUPFAM" id="SSF52743">
    <property type="entry name" value="Subtilisin-like"/>
    <property type="match status" value="1"/>
</dbReference>
<feature type="domain" description="Peptidase S8/S53" evidence="7">
    <location>
        <begin position="180"/>
        <end position="439"/>
    </location>
</feature>
<keyword evidence="9" id="KW-1185">Reference proteome</keyword>
<dbReference type="PROSITE" id="PS00136">
    <property type="entry name" value="SUBTILASE_ASP"/>
    <property type="match status" value="1"/>
</dbReference>
<dbReference type="InterPro" id="IPR034204">
    <property type="entry name" value="PfSUB1-like_cat_dom"/>
</dbReference>
<evidence type="ECO:0000313" key="8">
    <source>
        <dbReference type="EMBL" id="MFB2837553.1"/>
    </source>
</evidence>
<accession>A0ABV4WR25</accession>
<dbReference type="Proteomes" id="UP001576780">
    <property type="component" value="Unassembled WGS sequence"/>
</dbReference>
<dbReference type="RefSeq" id="WP_413279895.1">
    <property type="nucleotide sequence ID" value="NZ_JBHFNT010000215.1"/>
</dbReference>
<dbReference type="InterPro" id="IPR023827">
    <property type="entry name" value="Peptidase_S8_Asp-AS"/>
</dbReference>
<dbReference type="Pfam" id="PF00082">
    <property type="entry name" value="Peptidase_S8"/>
    <property type="match status" value="1"/>
</dbReference>
<keyword evidence="2 5" id="KW-0645">Protease</keyword>